<sequence length="107" mass="12689">MPCLDRFRPEKCAKIISIDRRVSLQKPPTSAKNRKAHIRWCREWHDWTAKDWKKVMWSDESCCTLLYMDICFQQPLKPCFGGLSSRWLSSVILPELSHHGDWILKLC</sequence>
<dbReference type="AlphaFoldDB" id="A0A4Y2CDE0"/>
<dbReference type="EMBL" id="BGPR01000175">
    <property type="protein sequence ID" value="GBM01994.1"/>
    <property type="molecule type" value="Genomic_DNA"/>
</dbReference>
<name>A0A4Y2CDE0_ARAVE</name>
<reference evidence="1 2" key="1">
    <citation type="journal article" date="2019" name="Sci. Rep.">
        <title>Orb-weaving spider Araneus ventricosus genome elucidates the spidroin gene catalogue.</title>
        <authorList>
            <person name="Kono N."/>
            <person name="Nakamura H."/>
            <person name="Ohtoshi R."/>
            <person name="Moran D.A.P."/>
            <person name="Shinohara A."/>
            <person name="Yoshida Y."/>
            <person name="Fujiwara M."/>
            <person name="Mori M."/>
            <person name="Tomita M."/>
            <person name="Arakawa K."/>
        </authorList>
    </citation>
    <scope>NUCLEOTIDE SEQUENCE [LARGE SCALE GENOMIC DNA]</scope>
</reference>
<organism evidence="1 2">
    <name type="scientific">Araneus ventricosus</name>
    <name type="common">Orbweaver spider</name>
    <name type="synonym">Epeira ventricosa</name>
    <dbReference type="NCBI Taxonomy" id="182803"/>
    <lineage>
        <taxon>Eukaryota</taxon>
        <taxon>Metazoa</taxon>
        <taxon>Ecdysozoa</taxon>
        <taxon>Arthropoda</taxon>
        <taxon>Chelicerata</taxon>
        <taxon>Arachnida</taxon>
        <taxon>Araneae</taxon>
        <taxon>Araneomorphae</taxon>
        <taxon>Entelegynae</taxon>
        <taxon>Araneoidea</taxon>
        <taxon>Araneidae</taxon>
        <taxon>Araneus</taxon>
    </lineage>
</organism>
<dbReference type="Gene3D" id="3.30.420.10">
    <property type="entry name" value="Ribonuclease H-like superfamily/Ribonuclease H"/>
    <property type="match status" value="1"/>
</dbReference>
<evidence type="ECO:0000313" key="2">
    <source>
        <dbReference type="Proteomes" id="UP000499080"/>
    </source>
</evidence>
<comment type="caution">
    <text evidence="1">The sequence shown here is derived from an EMBL/GenBank/DDBJ whole genome shotgun (WGS) entry which is preliminary data.</text>
</comment>
<evidence type="ECO:0000313" key="1">
    <source>
        <dbReference type="EMBL" id="GBM01994.1"/>
    </source>
</evidence>
<keyword evidence="2" id="KW-1185">Reference proteome</keyword>
<gene>
    <name evidence="1" type="ORF">AVEN_269587_1</name>
</gene>
<accession>A0A4Y2CDE0</accession>
<evidence type="ECO:0008006" key="3">
    <source>
        <dbReference type="Google" id="ProtNLM"/>
    </source>
</evidence>
<proteinExistence type="predicted"/>
<protein>
    <recommendedName>
        <fullName evidence="3">Transposase Tc1-like domain-containing protein</fullName>
    </recommendedName>
</protein>
<dbReference type="GO" id="GO:0003676">
    <property type="term" value="F:nucleic acid binding"/>
    <property type="evidence" value="ECO:0007669"/>
    <property type="project" value="InterPro"/>
</dbReference>
<dbReference type="InterPro" id="IPR036397">
    <property type="entry name" value="RNaseH_sf"/>
</dbReference>
<dbReference type="Proteomes" id="UP000499080">
    <property type="component" value="Unassembled WGS sequence"/>
</dbReference>